<evidence type="ECO:0000259" key="1">
    <source>
        <dbReference type="PROSITE" id="PS50206"/>
    </source>
</evidence>
<protein>
    <submittedName>
        <fullName evidence="2">Rhodanese-related sulfurtransferase</fullName>
    </submittedName>
</protein>
<dbReference type="Pfam" id="PF00581">
    <property type="entry name" value="Rhodanese"/>
    <property type="match status" value="1"/>
</dbReference>
<dbReference type="GO" id="GO:0016740">
    <property type="term" value="F:transferase activity"/>
    <property type="evidence" value="ECO:0007669"/>
    <property type="project" value="UniProtKB-KW"/>
</dbReference>
<dbReference type="PROSITE" id="PS50206">
    <property type="entry name" value="RHODANESE_3"/>
    <property type="match status" value="1"/>
</dbReference>
<sequence>MKIFFASFICCLVLYNCNWYTDTSAILLEPKAFSAKIDKGGVQLIDVRTPKEYAEGHIENAININYYSKNFEDSLKLLDIKKPVYIYCRSGKRSAKSVSKFRAVGFDSIYELEGGMLNWRSEGFKANTN</sequence>
<dbReference type="RefSeq" id="WP_105473897.1">
    <property type="nucleotide sequence ID" value="NZ_PVEO01000005.1"/>
</dbReference>
<dbReference type="Gene3D" id="3.40.250.10">
    <property type="entry name" value="Rhodanese-like domain"/>
    <property type="match status" value="1"/>
</dbReference>
<dbReference type="AlphaFoldDB" id="A0A362X5Z9"/>
<evidence type="ECO:0000313" key="3">
    <source>
        <dbReference type="Proteomes" id="UP000251545"/>
    </source>
</evidence>
<reference evidence="2 3" key="1">
    <citation type="submission" date="2018-02" db="EMBL/GenBank/DDBJ databases">
        <title>Genomic Encyclopedia of Archaeal and Bacterial Type Strains, Phase II (KMG-II): from individual species to whole genera.</title>
        <authorList>
            <person name="Goeker M."/>
        </authorList>
    </citation>
    <scope>NUCLEOTIDE SEQUENCE [LARGE SCALE GENOMIC DNA]</scope>
    <source>
        <strain evidence="2 3">DSM 21165</strain>
    </source>
</reference>
<dbReference type="InterPro" id="IPR036873">
    <property type="entry name" value="Rhodanese-like_dom_sf"/>
</dbReference>
<dbReference type="InterPro" id="IPR001763">
    <property type="entry name" value="Rhodanese-like_dom"/>
</dbReference>
<name>A0A362X5Z9_9FLAO</name>
<dbReference type="PANTHER" id="PTHR43031:SF1">
    <property type="entry name" value="PYRIDINE NUCLEOTIDE-DISULPHIDE OXIDOREDUCTASE"/>
    <property type="match status" value="1"/>
</dbReference>
<dbReference type="InterPro" id="IPR050229">
    <property type="entry name" value="GlpE_sulfurtransferase"/>
</dbReference>
<proteinExistence type="predicted"/>
<dbReference type="EMBL" id="PVEO01000005">
    <property type="protein sequence ID" value="PQV48251.1"/>
    <property type="molecule type" value="Genomic_DNA"/>
</dbReference>
<dbReference type="CDD" id="cd00158">
    <property type="entry name" value="RHOD"/>
    <property type="match status" value="1"/>
</dbReference>
<keyword evidence="2" id="KW-0808">Transferase</keyword>
<gene>
    <name evidence="2" type="ORF">CLV33_105101</name>
</gene>
<dbReference type="SMART" id="SM00450">
    <property type="entry name" value="RHOD"/>
    <property type="match status" value="1"/>
</dbReference>
<dbReference type="PANTHER" id="PTHR43031">
    <property type="entry name" value="FAD-DEPENDENT OXIDOREDUCTASE"/>
    <property type="match status" value="1"/>
</dbReference>
<dbReference type="SUPFAM" id="SSF52821">
    <property type="entry name" value="Rhodanese/Cell cycle control phosphatase"/>
    <property type="match status" value="1"/>
</dbReference>
<comment type="caution">
    <text evidence="2">The sequence shown here is derived from an EMBL/GenBank/DDBJ whole genome shotgun (WGS) entry which is preliminary data.</text>
</comment>
<organism evidence="2 3">
    <name type="scientific">Jejuia pallidilutea</name>
    <dbReference type="NCBI Taxonomy" id="504487"/>
    <lineage>
        <taxon>Bacteria</taxon>
        <taxon>Pseudomonadati</taxon>
        <taxon>Bacteroidota</taxon>
        <taxon>Flavobacteriia</taxon>
        <taxon>Flavobacteriales</taxon>
        <taxon>Flavobacteriaceae</taxon>
        <taxon>Jejuia</taxon>
    </lineage>
</organism>
<evidence type="ECO:0000313" key="2">
    <source>
        <dbReference type="EMBL" id="PQV48251.1"/>
    </source>
</evidence>
<accession>A0A362X5Z9</accession>
<dbReference type="Proteomes" id="UP000251545">
    <property type="component" value="Unassembled WGS sequence"/>
</dbReference>
<feature type="domain" description="Rhodanese" evidence="1">
    <location>
        <begin position="38"/>
        <end position="128"/>
    </location>
</feature>